<gene>
    <name evidence="1" type="ORF">F5144DRAFT_589712</name>
</gene>
<keyword evidence="2" id="KW-1185">Reference proteome</keyword>
<organism evidence="1 2">
    <name type="scientific">Chaetomium tenue</name>
    <dbReference type="NCBI Taxonomy" id="1854479"/>
    <lineage>
        <taxon>Eukaryota</taxon>
        <taxon>Fungi</taxon>
        <taxon>Dikarya</taxon>
        <taxon>Ascomycota</taxon>
        <taxon>Pezizomycotina</taxon>
        <taxon>Sordariomycetes</taxon>
        <taxon>Sordariomycetidae</taxon>
        <taxon>Sordariales</taxon>
        <taxon>Chaetomiaceae</taxon>
        <taxon>Chaetomium</taxon>
    </lineage>
</organism>
<accession>A0ACB7PE11</accession>
<dbReference type="Proteomes" id="UP000724584">
    <property type="component" value="Unassembled WGS sequence"/>
</dbReference>
<comment type="caution">
    <text evidence="1">The sequence shown here is derived from an EMBL/GenBank/DDBJ whole genome shotgun (WGS) entry which is preliminary data.</text>
</comment>
<name>A0ACB7PE11_9PEZI</name>
<dbReference type="EMBL" id="JAGIZQ010000002">
    <property type="protein sequence ID" value="KAH6640175.1"/>
    <property type="molecule type" value="Genomic_DNA"/>
</dbReference>
<evidence type="ECO:0000313" key="1">
    <source>
        <dbReference type="EMBL" id="KAH6640175.1"/>
    </source>
</evidence>
<sequence length="752" mass="85976">MLGLDLPEHLNVGYRVECRDIGNNPIASMAWDGPFNLERELELVLSKTSPIRKKDTVFDVITVLGTTVPMGTLGVSYFRERPKRGFIGDPNISVDVNYTKIVIFSRVIISALKSVASYDTQDKLEGGTVELNEPFALIGHHIEALESYAQRIDDGNGTDVVASDPNQGLAADAATANGTNSVSRETRIHVGLVLDFVRPFLKDAIAEELARYRRDIPTCTYRMLWYLFRPGETVYVKSDEGQDAYMVGSVEMDKFSLSSMKIKQLCHIKLWHLESNGVRITRGRQEITIKPFKGEKMIESLDVVPCKIWDKMHGGELRAALEERGKKWIDHLQGKHVEYRHDPIKPGKRVIHGRAYADPASYYSLVGTERGFEPFIVPERVDVGARETGITAALKWARGEMTRQVKQTQTIKELSDLVDDAGCHIGYLLCSRTLEGFVNPFAKLVMPEERKKMIKALVYKYTDPRYASDKSQVWGADFIKHKGEGLVFLLHGGPGVGKTYVKCIAEFTGRPLLALTCGDIGTEEVAMEKRLRQWLELAHKWGAVMLIDEADVFLEKRMDCDIKRNSLVSVFLREIEYYQGILFLTSNRVGKFDDAIVSRIHVVIHYRGLDRDYRREIWDQFFDKLEEERGTTMKIRNSARRYVQENKKMVDMKWNGREIRNGKMNTLLQRVNCLGTNITFRAFQTAVALAEYRFLTKPLEEKDEGETAMLEEEDFKQICDMTMKFREYLTEMNEGQDEEMRARSDKLRADDC</sequence>
<reference evidence="1 2" key="1">
    <citation type="journal article" date="2021" name="Nat. Commun.">
        <title>Genetic determinants of endophytism in the Arabidopsis root mycobiome.</title>
        <authorList>
            <person name="Mesny F."/>
            <person name="Miyauchi S."/>
            <person name="Thiergart T."/>
            <person name="Pickel B."/>
            <person name="Atanasova L."/>
            <person name="Karlsson M."/>
            <person name="Huettel B."/>
            <person name="Barry K.W."/>
            <person name="Haridas S."/>
            <person name="Chen C."/>
            <person name="Bauer D."/>
            <person name="Andreopoulos W."/>
            <person name="Pangilinan J."/>
            <person name="LaButti K."/>
            <person name="Riley R."/>
            <person name="Lipzen A."/>
            <person name="Clum A."/>
            <person name="Drula E."/>
            <person name="Henrissat B."/>
            <person name="Kohler A."/>
            <person name="Grigoriev I.V."/>
            <person name="Martin F.M."/>
            <person name="Hacquard S."/>
        </authorList>
    </citation>
    <scope>NUCLEOTIDE SEQUENCE [LARGE SCALE GENOMIC DNA]</scope>
    <source>
        <strain evidence="1 2">MPI-SDFR-AT-0079</strain>
    </source>
</reference>
<protein>
    <submittedName>
        <fullName evidence="1">Uncharacterized protein</fullName>
    </submittedName>
</protein>
<evidence type="ECO:0000313" key="2">
    <source>
        <dbReference type="Proteomes" id="UP000724584"/>
    </source>
</evidence>
<proteinExistence type="predicted"/>